<reference evidence="9 10" key="1">
    <citation type="submission" date="2018-08" db="EMBL/GenBank/DDBJ databases">
        <title>Aphanomyces genome sequencing and annotation.</title>
        <authorList>
            <person name="Minardi D."/>
            <person name="Oidtmann B."/>
            <person name="Van Der Giezen M."/>
            <person name="Studholme D.J."/>
        </authorList>
    </citation>
    <scope>NUCLEOTIDE SEQUENCE [LARGE SCALE GENOMIC DNA]</scope>
    <source>
        <strain evidence="9 10">Kv</strain>
    </source>
</reference>
<evidence type="ECO:0000313" key="9">
    <source>
        <dbReference type="EMBL" id="RHY04544.1"/>
    </source>
</evidence>
<dbReference type="PANTHER" id="PTHR12546">
    <property type="entry name" value="FER-1-LIKE"/>
    <property type="match status" value="1"/>
</dbReference>
<feature type="region of interest" description="Disordered" evidence="6">
    <location>
        <begin position="511"/>
        <end position="598"/>
    </location>
</feature>
<dbReference type="GO" id="GO:0016020">
    <property type="term" value="C:membrane"/>
    <property type="evidence" value="ECO:0007669"/>
    <property type="project" value="UniProtKB-SubCell"/>
</dbReference>
<dbReference type="SUPFAM" id="SSF49562">
    <property type="entry name" value="C2 domain (Calcium/lipid-binding domain, CaLB)"/>
    <property type="match status" value="3"/>
</dbReference>
<feature type="compositionally biased region" description="Basic and acidic residues" evidence="6">
    <location>
        <begin position="562"/>
        <end position="573"/>
    </location>
</feature>
<dbReference type="SMART" id="SM00239">
    <property type="entry name" value="C2"/>
    <property type="match status" value="3"/>
</dbReference>
<protein>
    <recommendedName>
        <fullName evidence="8">C2 domain-containing protein</fullName>
    </recommendedName>
</protein>
<evidence type="ECO:0000256" key="2">
    <source>
        <dbReference type="ARBA" id="ARBA00022692"/>
    </source>
</evidence>
<comment type="subcellular location">
    <subcellularLocation>
        <location evidence="1">Membrane</location>
        <topology evidence="1">Single-pass membrane protein</topology>
    </subcellularLocation>
</comment>
<dbReference type="VEuPathDB" id="FungiDB:H257_10178"/>
<dbReference type="AlphaFoldDB" id="A0A397AE31"/>
<dbReference type="EMBL" id="QUSZ01006799">
    <property type="protein sequence ID" value="RHY04544.1"/>
    <property type="molecule type" value="Genomic_DNA"/>
</dbReference>
<keyword evidence="2 7" id="KW-0812">Transmembrane</keyword>
<feature type="region of interest" description="Disordered" evidence="6">
    <location>
        <begin position="908"/>
        <end position="967"/>
    </location>
</feature>
<dbReference type="PROSITE" id="PS50004">
    <property type="entry name" value="C2"/>
    <property type="match status" value="3"/>
</dbReference>
<evidence type="ECO:0000256" key="7">
    <source>
        <dbReference type="SAM" id="Phobius"/>
    </source>
</evidence>
<proteinExistence type="predicted"/>
<dbReference type="InterPro" id="IPR037721">
    <property type="entry name" value="Ferlin"/>
</dbReference>
<evidence type="ECO:0000259" key="8">
    <source>
        <dbReference type="PROSITE" id="PS50004"/>
    </source>
</evidence>
<dbReference type="InterPro" id="IPR000008">
    <property type="entry name" value="C2_dom"/>
</dbReference>
<feature type="region of interest" description="Disordered" evidence="6">
    <location>
        <begin position="980"/>
        <end position="1004"/>
    </location>
</feature>
<feature type="compositionally biased region" description="Basic and acidic residues" evidence="6">
    <location>
        <begin position="989"/>
        <end position="1004"/>
    </location>
</feature>
<dbReference type="PANTHER" id="PTHR12546:SF33">
    <property type="entry name" value="SPERM VESICLE FUSION PROTEIN FER-1"/>
    <property type="match status" value="1"/>
</dbReference>
<keyword evidence="5 7" id="KW-0472">Membrane</keyword>
<dbReference type="Proteomes" id="UP000265427">
    <property type="component" value="Unassembled WGS sequence"/>
</dbReference>
<feature type="domain" description="C2" evidence="8">
    <location>
        <begin position="361"/>
        <end position="502"/>
    </location>
</feature>
<dbReference type="InterPro" id="IPR035892">
    <property type="entry name" value="C2_domain_sf"/>
</dbReference>
<feature type="compositionally biased region" description="Basic and acidic residues" evidence="6">
    <location>
        <begin position="534"/>
        <end position="543"/>
    </location>
</feature>
<gene>
    <name evidence="9" type="ORF">DYB36_007053</name>
</gene>
<evidence type="ECO:0000256" key="5">
    <source>
        <dbReference type="ARBA" id="ARBA00023136"/>
    </source>
</evidence>
<dbReference type="Pfam" id="PF00168">
    <property type="entry name" value="C2"/>
    <property type="match status" value="3"/>
</dbReference>
<evidence type="ECO:0000256" key="3">
    <source>
        <dbReference type="ARBA" id="ARBA00022737"/>
    </source>
</evidence>
<comment type="caution">
    <text evidence="9">The sequence shown here is derived from an EMBL/GenBank/DDBJ whole genome shotgun (WGS) entry which is preliminary data.</text>
</comment>
<sequence length="1080" mass="121667">MSDSEVPLRYINLYGPPLKHADAKAGDMMKLYPDHASTYRGRLLVSFAHVSQPNPDDSDRFVVKEVEDEDWEALKPPLTRYVLRLSLLAGQDLPTVRAKTGLPARLFVVVAIGPHELRFEANAAKNGSIVWGLTQEMKNIVLASDLTQVPDIIVTLCKETSDTDDPVGVSFARLRAGDVVARGMEPAVTWLHLRQEICRKGSIPVGQHPGSLLLRMAFAREEVAARQVRVHIFQCKGLVVDDLKSKGTLPDPLVQVHFNGVTRKTKPRSRTLDPLYYESLQFDTTIPAKAEYAGEVWIQVVNKIGFNTVKYMGEYRVPLAKCTKASTVPYPSWVPLTKSDLMDDAVATGQLLVSVQIIEHPTAEDRMAALPSIVPECREAYVDIIALGVRNLKNNNLLHIQNPFVEFELTGLNSTSGENNIQRRTKASHEPTSKNANFLERLVIPTRLPIDILFAPQLVLKVYDSTLAGLHQPLIASCVIDLTLKLPWSPSYEPPQQQEFDYHIDAAKKRSKQRRVVQPKAETPVIEVAPSNGDNKHEKHATAEAEPTGNGNNDLDDDDDNGDSHPSRHRVADSDDEDGNLVDEILPPETHDDDGTGIGVLALPAVSFEATDESKQDPAVLHQVQQAHDRRLFASVQDAKKKGHVYFVSDPNAMVSSSFTSPDDEAHALDSPAYYAGRDWWLKVPKRRELVLLEGEELEDFLKTAPFESYALFRAHTMIPSLFRKKKTKVQVQTGIFKGLVVVTLKPQKTNPLIDFVSLTDPQPYEVRVYGSLQLWVDILTPAQAALYEPVNIEPPPPQKFEIRVVIWRSEGVTDRDMNTMNDLFVKAWMEGTKPQTTDTHWRCSTGKGSWNYRLKFTVQMPMKPEYGRLTIQLWDKDLAKWNDLIGESQLDLYKWIHKAFHEKRTVRPFKEQNTGKKGGFLAQNEEDESSDDEDDDNEGDHGPDLENNNSEQHKPLLDSKKKKLHSKLKKKITNVLKEVKRRKQTLTPDERQRRKAEKESNDKDEAFQSILVNDSDWLEMRYTNREAGISESMLGPELCGKLACFVCCAGCLSFMALFGASIMSTLTFYQQLQNQKDKL</sequence>
<name>A0A397AE31_APHAT</name>
<feature type="domain" description="C2" evidence="8">
    <location>
        <begin position="783"/>
        <end position="906"/>
    </location>
</feature>
<evidence type="ECO:0000313" key="10">
    <source>
        <dbReference type="Proteomes" id="UP000265427"/>
    </source>
</evidence>
<organism evidence="9 10">
    <name type="scientific">Aphanomyces astaci</name>
    <name type="common">Crayfish plague agent</name>
    <dbReference type="NCBI Taxonomy" id="112090"/>
    <lineage>
        <taxon>Eukaryota</taxon>
        <taxon>Sar</taxon>
        <taxon>Stramenopiles</taxon>
        <taxon>Oomycota</taxon>
        <taxon>Saprolegniomycetes</taxon>
        <taxon>Saprolegniales</taxon>
        <taxon>Verrucalvaceae</taxon>
        <taxon>Aphanomyces</taxon>
    </lineage>
</organism>
<feature type="compositionally biased region" description="Acidic residues" evidence="6">
    <location>
        <begin position="925"/>
        <end position="939"/>
    </location>
</feature>
<keyword evidence="4 7" id="KW-1133">Transmembrane helix</keyword>
<dbReference type="Gene3D" id="2.60.40.150">
    <property type="entry name" value="C2 domain"/>
    <property type="match status" value="2"/>
</dbReference>
<evidence type="ECO:0000256" key="6">
    <source>
        <dbReference type="SAM" id="MobiDB-lite"/>
    </source>
</evidence>
<keyword evidence="3" id="KW-0677">Repeat</keyword>
<evidence type="ECO:0000256" key="4">
    <source>
        <dbReference type="ARBA" id="ARBA00022989"/>
    </source>
</evidence>
<feature type="transmembrane region" description="Helical" evidence="7">
    <location>
        <begin position="1043"/>
        <end position="1070"/>
    </location>
</feature>
<dbReference type="GO" id="GO:0007009">
    <property type="term" value="P:plasma membrane organization"/>
    <property type="evidence" value="ECO:0007669"/>
    <property type="project" value="TreeGrafter"/>
</dbReference>
<accession>A0A397AE31</accession>
<evidence type="ECO:0000256" key="1">
    <source>
        <dbReference type="ARBA" id="ARBA00004167"/>
    </source>
</evidence>
<dbReference type="CDD" id="cd00030">
    <property type="entry name" value="C2"/>
    <property type="match status" value="1"/>
</dbReference>
<feature type="domain" description="C2" evidence="8">
    <location>
        <begin position="204"/>
        <end position="334"/>
    </location>
</feature>